<evidence type="ECO:0000259" key="2">
    <source>
        <dbReference type="SMART" id="SM00899"/>
    </source>
</evidence>
<dbReference type="GO" id="GO:0046914">
    <property type="term" value="F:transition metal ion binding"/>
    <property type="evidence" value="ECO:0007669"/>
    <property type="project" value="InterPro"/>
</dbReference>
<dbReference type="Pfam" id="PF04023">
    <property type="entry name" value="FeoA"/>
    <property type="match status" value="1"/>
</dbReference>
<dbReference type="PANTHER" id="PTHR42954">
    <property type="entry name" value="FE(2+) TRANSPORT PROTEIN A"/>
    <property type="match status" value="1"/>
</dbReference>
<dbReference type="OrthoDB" id="9811076at2"/>
<dbReference type="InterPro" id="IPR052713">
    <property type="entry name" value="FeoA"/>
</dbReference>
<gene>
    <name evidence="3" type="ORF">E4665_16385</name>
</gene>
<dbReference type="InterPro" id="IPR007167">
    <property type="entry name" value="Fe-transptr_FeoA-like"/>
</dbReference>
<dbReference type="PANTHER" id="PTHR42954:SF1">
    <property type="entry name" value="FERROUS IRON TRANSPORTER FEOA DOMAIN-CONTAINING PROTEIN"/>
    <property type="match status" value="1"/>
</dbReference>
<dbReference type="InterPro" id="IPR038157">
    <property type="entry name" value="FeoA_core_dom"/>
</dbReference>
<feature type="domain" description="Ferrous iron transporter FeoA-like" evidence="2">
    <location>
        <begin position="1"/>
        <end position="74"/>
    </location>
</feature>
<dbReference type="SUPFAM" id="SSF50037">
    <property type="entry name" value="C-terminal domain of transcriptional repressors"/>
    <property type="match status" value="1"/>
</dbReference>
<protein>
    <submittedName>
        <fullName evidence="3">Ferrous iron transport protein A</fullName>
    </submittedName>
</protein>
<keyword evidence="1" id="KW-0408">Iron</keyword>
<evidence type="ECO:0000313" key="3">
    <source>
        <dbReference type="EMBL" id="TGA96176.1"/>
    </source>
</evidence>
<dbReference type="RefSeq" id="WP_135349879.1">
    <property type="nucleotide sequence ID" value="NZ_SRJD01000029.1"/>
</dbReference>
<keyword evidence="4" id="KW-1185">Reference proteome</keyword>
<name>A0A4Z0GJT5_9BACL</name>
<comment type="caution">
    <text evidence="3">The sequence shown here is derived from an EMBL/GenBank/DDBJ whole genome shotgun (WGS) entry which is preliminary data.</text>
</comment>
<accession>A0A4Z0GJT5</accession>
<dbReference type="SMART" id="SM00899">
    <property type="entry name" value="FeoA"/>
    <property type="match status" value="1"/>
</dbReference>
<dbReference type="Gene3D" id="2.30.30.90">
    <property type="match status" value="1"/>
</dbReference>
<reference evidence="3 4" key="1">
    <citation type="journal article" date="2015" name="Int. J. Syst. Evol. Microbiol.">
        <title>Sporolactobacillus shoreae sp. nov. and Sporolactobacillus spathodeae sp. nov., two spore-forming lactic acid bacteria isolated from tree barks in Thailand.</title>
        <authorList>
            <person name="Thamacharoensuk T."/>
            <person name="Kitahara M."/>
            <person name="Ohkuma M."/>
            <person name="Thongchul N."/>
            <person name="Tanasupawat S."/>
        </authorList>
    </citation>
    <scope>NUCLEOTIDE SEQUENCE [LARGE SCALE GENOMIC DNA]</scope>
    <source>
        <strain evidence="3 4">BK92</strain>
    </source>
</reference>
<dbReference type="Proteomes" id="UP000298347">
    <property type="component" value="Unassembled WGS sequence"/>
</dbReference>
<organism evidence="3 4">
    <name type="scientific">Sporolactobacillus shoreae</name>
    <dbReference type="NCBI Taxonomy" id="1465501"/>
    <lineage>
        <taxon>Bacteria</taxon>
        <taxon>Bacillati</taxon>
        <taxon>Bacillota</taxon>
        <taxon>Bacilli</taxon>
        <taxon>Bacillales</taxon>
        <taxon>Sporolactobacillaceae</taxon>
        <taxon>Sporolactobacillus</taxon>
    </lineage>
</organism>
<proteinExistence type="predicted"/>
<sequence length="75" mass="8379">MQLSELKPGTYAKISDLSQIDRVIRRRLMDLGITVGEKICYKSSMPFGGPCMFESCGECIGIRRSEADCILVECE</sequence>
<dbReference type="InterPro" id="IPR008988">
    <property type="entry name" value="Transcriptional_repressor_C"/>
</dbReference>
<evidence type="ECO:0000256" key="1">
    <source>
        <dbReference type="ARBA" id="ARBA00023004"/>
    </source>
</evidence>
<dbReference type="EMBL" id="SRJD01000029">
    <property type="protein sequence ID" value="TGA96176.1"/>
    <property type="molecule type" value="Genomic_DNA"/>
</dbReference>
<evidence type="ECO:0000313" key="4">
    <source>
        <dbReference type="Proteomes" id="UP000298347"/>
    </source>
</evidence>
<dbReference type="AlphaFoldDB" id="A0A4Z0GJT5"/>